<evidence type="ECO:0000313" key="1">
    <source>
        <dbReference type="EMBL" id="KAJ8430051.1"/>
    </source>
</evidence>
<dbReference type="PANTHER" id="PTHR33116:SF66">
    <property type="entry name" value="REVERSE TRANSCRIPTASE ZINC-BINDING DOMAIN-CONTAINING PROTEIN"/>
    <property type="match status" value="1"/>
</dbReference>
<dbReference type="EMBL" id="JAKOGI010000830">
    <property type="protein sequence ID" value="KAJ8430051.1"/>
    <property type="molecule type" value="Genomic_DNA"/>
</dbReference>
<sequence length="220" mass="25196">MFIPSLMELAIGGKNESQRDEINWVVMRSGPQLTVKQQMKLIEPFTERDIRDAILAIPAIKSPGLDAEPKTLAYIKEAFDQFSVSIGLEANKDKSQIVMGGCYQEGKLPFRYLGVPVTANRLSALDCRIQSYMGQTNMVKHQYSQALLHCMGADEKHNPSKAFTTTIYHIWEARNQLIFKEKTLDKRKLTNAVQEDVIQSTLYRAKENTRYYRYIDRLLG</sequence>
<dbReference type="OrthoDB" id="1938625at2759"/>
<dbReference type="AlphaFoldDB" id="A0A9Q1Q6G7"/>
<comment type="caution">
    <text evidence="1">The sequence shown here is derived from an EMBL/GenBank/DDBJ whole genome shotgun (WGS) entry which is preliminary data.</text>
</comment>
<keyword evidence="2" id="KW-1185">Reference proteome</keyword>
<protein>
    <recommendedName>
        <fullName evidence="3">Reverse transcriptase</fullName>
    </recommendedName>
</protein>
<dbReference type="Proteomes" id="UP001153076">
    <property type="component" value="Unassembled WGS sequence"/>
</dbReference>
<name>A0A9Q1Q6G7_9CARY</name>
<evidence type="ECO:0008006" key="3">
    <source>
        <dbReference type="Google" id="ProtNLM"/>
    </source>
</evidence>
<organism evidence="1 2">
    <name type="scientific">Carnegiea gigantea</name>
    <dbReference type="NCBI Taxonomy" id="171969"/>
    <lineage>
        <taxon>Eukaryota</taxon>
        <taxon>Viridiplantae</taxon>
        <taxon>Streptophyta</taxon>
        <taxon>Embryophyta</taxon>
        <taxon>Tracheophyta</taxon>
        <taxon>Spermatophyta</taxon>
        <taxon>Magnoliopsida</taxon>
        <taxon>eudicotyledons</taxon>
        <taxon>Gunneridae</taxon>
        <taxon>Pentapetalae</taxon>
        <taxon>Caryophyllales</taxon>
        <taxon>Cactineae</taxon>
        <taxon>Cactaceae</taxon>
        <taxon>Cactoideae</taxon>
        <taxon>Echinocereeae</taxon>
        <taxon>Carnegiea</taxon>
    </lineage>
</organism>
<evidence type="ECO:0000313" key="2">
    <source>
        <dbReference type="Proteomes" id="UP001153076"/>
    </source>
</evidence>
<gene>
    <name evidence="1" type="ORF">Cgig2_025760</name>
</gene>
<reference evidence="1" key="1">
    <citation type="submission" date="2022-04" db="EMBL/GenBank/DDBJ databases">
        <title>Carnegiea gigantea Genome sequencing and assembly v2.</title>
        <authorList>
            <person name="Copetti D."/>
            <person name="Sanderson M.J."/>
            <person name="Burquez A."/>
            <person name="Wojciechowski M.F."/>
        </authorList>
    </citation>
    <scope>NUCLEOTIDE SEQUENCE</scope>
    <source>
        <strain evidence="1">SGP5-SGP5p</strain>
        <tissue evidence="1">Aerial part</tissue>
    </source>
</reference>
<accession>A0A9Q1Q6G7</accession>
<dbReference type="PANTHER" id="PTHR33116">
    <property type="entry name" value="REVERSE TRANSCRIPTASE ZINC-BINDING DOMAIN-CONTAINING PROTEIN-RELATED-RELATED"/>
    <property type="match status" value="1"/>
</dbReference>
<proteinExistence type="predicted"/>